<evidence type="ECO:0000256" key="1">
    <source>
        <dbReference type="ARBA" id="ARBA00006471"/>
    </source>
</evidence>
<comment type="caution">
    <text evidence="7">The sequence shown here is derived from an EMBL/GenBank/DDBJ whole genome shotgun (WGS) entry which is preliminary data.</text>
</comment>
<dbReference type="Gene3D" id="3.30.1370.30">
    <property type="match status" value="1"/>
</dbReference>
<evidence type="ECO:0000256" key="6">
    <source>
        <dbReference type="RuleBase" id="RU003660"/>
    </source>
</evidence>
<protein>
    <recommendedName>
        <fullName evidence="4">Small ribosomal subunit protein uS8</fullName>
    </recommendedName>
    <alternativeName>
        <fullName evidence="5">30S ribosomal protein S8</fullName>
    </alternativeName>
</protein>
<dbReference type="InterPro" id="IPR000630">
    <property type="entry name" value="Ribosomal_uS8"/>
</dbReference>
<sequence>MYTDFLIKIKNAQMTGKKMMKTRSTRMDKVIAEILQRNGFIESVEVKGRPSKRFMFLDVRAKRKIEGVRFYSKPSVHQYIGYKEIKVAKGGHGLTVLSTPKGVMTGKQAKQEKVGGELLFQVW</sequence>
<evidence type="ECO:0000256" key="5">
    <source>
        <dbReference type="ARBA" id="ARBA00035525"/>
    </source>
</evidence>
<comment type="similarity">
    <text evidence="1 6">Belongs to the universal ribosomal protein uS8 family.</text>
</comment>
<dbReference type="PANTHER" id="PTHR11758">
    <property type="entry name" value="40S RIBOSOMAL PROTEIN S15A"/>
    <property type="match status" value="1"/>
</dbReference>
<keyword evidence="3 6" id="KW-0687">Ribonucleoprotein</keyword>
<accession>A0A1F6BV06</accession>
<evidence type="ECO:0000256" key="4">
    <source>
        <dbReference type="ARBA" id="ARBA00035258"/>
    </source>
</evidence>
<dbReference type="Pfam" id="PF00410">
    <property type="entry name" value="Ribosomal_S8"/>
    <property type="match status" value="1"/>
</dbReference>
<dbReference type="FunFam" id="3.30.1490.10:FF:000001">
    <property type="entry name" value="30S ribosomal protein S8"/>
    <property type="match status" value="1"/>
</dbReference>
<dbReference type="SUPFAM" id="SSF56047">
    <property type="entry name" value="Ribosomal protein S8"/>
    <property type="match status" value="1"/>
</dbReference>
<organism evidence="7 8">
    <name type="scientific">Candidatus Jorgensenbacteria bacterium RIFCSPLOWO2_01_FULL_45_25b</name>
    <dbReference type="NCBI Taxonomy" id="1798471"/>
    <lineage>
        <taxon>Bacteria</taxon>
        <taxon>Candidatus Joergenseniibacteriota</taxon>
    </lineage>
</organism>
<dbReference type="Proteomes" id="UP000176996">
    <property type="component" value="Unassembled WGS sequence"/>
</dbReference>
<dbReference type="GO" id="GO:0005840">
    <property type="term" value="C:ribosome"/>
    <property type="evidence" value="ECO:0007669"/>
    <property type="project" value="UniProtKB-KW"/>
</dbReference>
<dbReference type="GO" id="GO:1990904">
    <property type="term" value="C:ribonucleoprotein complex"/>
    <property type="evidence" value="ECO:0007669"/>
    <property type="project" value="UniProtKB-KW"/>
</dbReference>
<evidence type="ECO:0000313" key="7">
    <source>
        <dbReference type="EMBL" id="OGG40786.1"/>
    </source>
</evidence>
<dbReference type="GO" id="GO:0005737">
    <property type="term" value="C:cytoplasm"/>
    <property type="evidence" value="ECO:0007669"/>
    <property type="project" value="UniProtKB-ARBA"/>
</dbReference>
<proteinExistence type="inferred from homology"/>
<gene>
    <name evidence="7" type="ORF">A3A21_00965</name>
</gene>
<dbReference type="STRING" id="1798471.A3A21_00965"/>
<dbReference type="InterPro" id="IPR047863">
    <property type="entry name" value="Ribosomal_uS8_CS"/>
</dbReference>
<dbReference type="GO" id="GO:0006412">
    <property type="term" value="P:translation"/>
    <property type="evidence" value="ECO:0007669"/>
    <property type="project" value="InterPro"/>
</dbReference>
<evidence type="ECO:0000256" key="3">
    <source>
        <dbReference type="ARBA" id="ARBA00023274"/>
    </source>
</evidence>
<dbReference type="EMBL" id="MFKK01000018">
    <property type="protein sequence ID" value="OGG40786.1"/>
    <property type="molecule type" value="Genomic_DNA"/>
</dbReference>
<reference evidence="7 8" key="1">
    <citation type="journal article" date="2016" name="Nat. Commun.">
        <title>Thousands of microbial genomes shed light on interconnected biogeochemical processes in an aquifer system.</title>
        <authorList>
            <person name="Anantharaman K."/>
            <person name="Brown C.T."/>
            <person name="Hug L.A."/>
            <person name="Sharon I."/>
            <person name="Castelle C.J."/>
            <person name="Probst A.J."/>
            <person name="Thomas B.C."/>
            <person name="Singh A."/>
            <person name="Wilkins M.J."/>
            <person name="Karaoz U."/>
            <person name="Brodie E.L."/>
            <person name="Williams K.H."/>
            <person name="Hubbard S.S."/>
            <person name="Banfield J.F."/>
        </authorList>
    </citation>
    <scope>NUCLEOTIDE SEQUENCE [LARGE SCALE GENOMIC DNA]</scope>
</reference>
<dbReference type="AlphaFoldDB" id="A0A1F6BV06"/>
<dbReference type="Gene3D" id="3.30.1490.10">
    <property type="match status" value="1"/>
</dbReference>
<dbReference type="GO" id="GO:0003735">
    <property type="term" value="F:structural constituent of ribosome"/>
    <property type="evidence" value="ECO:0007669"/>
    <property type="project" value="InterPro"/>
</dbReference>
<name>A0A1F6BV06_9BACT</name>
<evidence type="ECO:0000256" key="2">
    <source>
        <dbReference type="ARBA" id="ARBA00022980"/>
    </source>
</evidence>
<dbReference type="PROSITE" id="PS00053">
    <property type="entry name" value="RIBOSOMAL_S8"/>
    <property type="match status" value="1"/>
</dbReference>
<dbReference type="InterPro" id="IPR035987">
    <property type="entry name" value="Ribosomal_uS8_sf"/>
</dbReference>
<keyword evidence="2 6" id="KW-0689">Ribosomal protein</keyword>
<evidence type="ECO:0000313" key="8">
    <source>
        <dbReference type="Proteomes" id="UP000176996"/>
    </source>
</evidence>